<gene>
    <name evidence="1" type="ORF">Golob_019095</name>
</gene>
<accession>A0A7J8L688</accession>
<comment type="caution">
    <text evidence="1">The sequence shown here is derived from an EMBL/GenBank/DDBJ whole genome shotgun (WGS) entry which is preliminary data.</text>
</comment>
<evidence type="ECO:0000313" key="2">
    <source>
        <dbReference type="Proteomes" id="UP000593572"/>
    </source>
</evidence>
<name>A0A7J8L688_9ROSI</name>
<sequence>MLCCFESEILLFRRMGCGRGNDRICVLFVVGDNKCVD</sequence>
<evidence type="ECO:0000313" key="1">
    <source>
        <dbReference type="EMBL" id="MBA0547968.1"/>
    </source>
</evidence>
<dbReference type="Proteomes" id="UP000593572">
    <property type="component" value="Unassembled WGS sequence"/>
</dbReference>
<organism evidence="1 2">
    <name type="scientific">Gossypium lobatum</name>
    <dbReference type="NCBI Taxonomy" id="34289"/>
    <lineage>
        <taxon>Eukaryota</taxon>
        <taxon>Viridiplantae</taxon>
        <taxon>Streptophyta</taxon>
        <taxon>Embryophyta</taxon>
        <taxon>Tracheophyta</taxon>
        <taxon>Spermatophyta</taxon>
        <taxon>Magnoliopsida</taxon>
        <taxon>eudicotyledons</taxon>
        <taxon>Gunneridae</taxon>
        <taxon>Pentapetalae</taxon>
        <taxon>rosids</taxon>
        <taxon>malvids</taxon>
        <taxon>Malvales</taxon>
        <taxon>Malvaceae</taxon>
        <taxon>Malvoideae</taxon>
        <taxon>Gossypium</taxon>
    </lineage>
</organism>
<protein>
    <submittedName>
        <fullName evidence="1">Uncharacterized protein</fullName>
    </submittedName>
</protein>
<dbReference type="AlphaFoldDB" id="A0A7J8L688"/>
<keyword evidence="2" id="KW-1185">Reference proteome</keyword>
<dbReference type="EMBL" id="JABEZX010000001">
    <property type="protein sequence ID" value="MBA0547968.1"/>
    <property type="molecule type" value="Genomic_DNA"/>
</dbReference>
<reference evidence="1 2" key="1">
    <citation type="journal article" date="2019" name="Genome Biol. Evol.">
        <title>Insights into the evolution of the New World diploid cottons (Gossypium, subgenus Houzingenia) based on genome sequencing.</title>
        <authorList>
            <person name="Grover C.E."/>
            <person name="Arick M.A. 2nd"/>
            <person name="Thrash A."/>
            <person name="Conover J.L."/>
            <person name="Sanders W.S."/>
            <person name="Peterson D.G."/>
            <person name="Frelichowski J.E."/>
            <person name="Scheffler J.A."/>
            <person name="Scheffler B.E."/>
            <person name="Wendel J.F."/>
        </authorList>
    </citation>
    <scope>NUCLEOTIDE SEQUENCE [LARGE SCALE GENOMIC DNA]</scope>
    <source>
        <strain evidence="1">157</strain>
        <tissue evidence="1">Leaf</tissue>
    </source>
</reference>
<proteinExistence type="predicted"/>